<evidence type="ECO:0000256" key="2">
    <source>
        <dbReference type="ARBA" id="ARBA00010270"/>
    </source>
</evidence>
<sequence>MKRFLKTGILSLAVAATTLGAISTADAGHRHRHLNNNSDAIAAGVIGLAAGAIVGGLISESRRGDDRVYIDPPYRPDYQPVYQYRERPAYRYRERPVYREHPVRYRSAMEPWSREWFRYCSNRYRSFDGRTGTFMGYDGQRHFCQPR</sequence>
<keyword evidence="10" id="KW-1185">Reference proteome</keyword>
<evidence type="ECO:0000313" key="9">
    <source>
        <dbReference type="EMBL" id="SEB42081.1"/>
    </source>
</evidence>
<comment type="subcellular location">
    <subcellularLocation>
        <location evidence="1">Membrane</location>
        <topology evidence="1">Single-pass membrane protein</topology>
    </subcellularLocation>
</comment>
<keyword evidence="7" id="KW-1133">Transmembrane helix</keyword>
<evidence type="ECO:0000256" key="6">
    <source>
        <dbReference type="ARBA" id="ARBA00025321"/>
    </source>
</evidence>
<evidence type="ECO:0000256" key="1">
    <source>
        <dbReference type="ARBA" id="ARBA00004167"/>
    </source>
</evidence>
<dbReference type="Proteomes" id="UP000199064">
    <property type="component" value="Unassembled WGS sequence"/>
</dbReference>
<evidence type="ECO:0000256" key="4">
    <source>
        <dbReference type="ARBA" id="ARBA00022475"/>
    </source>
</evidence>
<feature type="signal peptide" evidence="8">
    <location>
        <begin position="1"/>
        <end position="27"/>
    </location>
</feature>
<dbReference type="GO" id="GO:0016020">
    <property type="term" value="C:membrane"/>
    <property type="evidence" value="ECO:0007669"/>
    <property type="project" value="UniProtKB-SubCell"/>
</dbReference>
<keyword evidence="5" id="KW-0430">Lectin</keyword>
<organism evidence="9 10">
    <name type="scientific">Nitratireductor aquibiodomus</name>
    <dbReference type="NCBI Taxonomy" id="204799"/>
    <lineage>
        <taxon>Bacteria</taxon>
        <taxon>Pseudomonadati</taxon>
        <taxon>Pseudomonadota</taxon>
        <taxon>Alphaproteobacteria</taxon>
        <taxon>Hyphomicrobiales</taxon>
        <taxon>Phyllobacteriaceae</taxon>
        <taxon>Nitratireductor</taxon>
    </lineage>
</organism>
<dbReference type="AlphaFoldDB" id="A0A1H4J793"/>
<keyword evidence="7" id="KW-0812">Transmembrane</keyword>
<dbReference type="Pfam" id="PF07886">
    <property type="entry name" value="BA14K"/>
    <property type="match status" value="1"/>
</dbReference>
<name>A0A1H4J793_9HYPH</name>
<evidence type="ECO:0000256" key="8">
    <source>
        <dbReference type="SAM" id="SignalP"/>
    </source>
</evidence>
<proteinExistence type="inferred from homology"/>
<dbReference type="EMBL" id="FNSL01000001">
    <property type="protein sequence ID" value="SEB42081.1"/>
    <property type="molecule type" value="Genomic_DNA"/>
</dbReference>
<dbReference type="RefSeq" id="WP_090327270.1">
    <property type="nucleotide sequence ID" value="NZ_FNSL01000001.1"/>
</dbReference>
<keyword evidence="4" id="KW-1003">Cell membrane</keyword>
<evidence type="ECO:0000256" key="7">
    <source>
        <dbReference type="SAM" id="Phobius"/>
    </source>
</evidence>
<accession>A0A1H4J793</accession>
<evidence type="ECO:0000256" key="5">
    <source>
        <dbReference type="ARBA" id="ARBA00022734"/>
    </source>
</evidence>
<comment type="similarity">
    <text evidence="2">Belongs to the BA14k family.</text>
</comment>
<evidence type="ECO:0000256" key="3">
    <source>
        <dbReference type="ARBA" id="ARBA00020552"/>
    </source>
</evidence>
<protein>
    <recommendedName>
        <fullName evidence="3">Lectin-like protein BA14k</fullName>
    </recommendedName>
</protein>
<dbReference type="InterPro" id="IPR012413">
    <property type="entry name" value="BA14K"/>
</dbReference>
<keyword evidence="8" id="KW-0732">Signal</keyword>
<gene>
    <name evidence="9" type="ORF">SAMN05216452_1075</name>
</gene>
<keyword evidence="7" id="KW-0472">Membrane</keyword>
<comment type="function">
    <text evidence="6">Has immunoglobulin-binding and hemagglutination properties, and can bind to mannose. Essential for virulence. May be involved in LPS biosynthesis or polysaccharide transport.</text>
</comment>
<reference evidence="10" key="1">
    <citation type="submission" date="2016-10" db="EMBL/GenBank/DDBJ databases">
        <authorList>
            <person name="Varghese N."/>
            <person name="Submissions S."/>
        </authorList>
    </citation>
    <scope>NUCLEOTIDE SEQUENCE [LARGE SCALE GENOMIC DNA]</scope>
    <source>
        <strain evidence="10">ES.061</strain>
    </source>
</reference>
<evidence type="ECO:0000313" key="10">
    <source>
        <dbReference type="Proteomes" id="UP000199064"/>
    </source>
</evidence>
<feature type="transmembrane region" description="Helical" evidence="7">
    <location>
        <begin position="40"/>
        <end position="58"/>
    </location>
</feature>
<dbReference type="GO" id="GO:0030246">
    <property type="term" value="F:carbohydrate binding"/>
    <property type="evidence" value="ECO:0007669"/>
    <property type="project" value="UniProtKB-KW"/>
</dbReference>
<feature type="chain" id="PRO_5011479389" description="Lectin-like protein BA14k" evidence="8">
    <location>
        <begin position="28"/>
        <end position="147"/>
    </location>
</feature>